<feature type="region of interest" description="Disordered" evidence="1">
    <location>
        <begin position="43"/>
        <end position="72"/>
    </location>
</feature>
<gene>
    <name evidence="2" type="ORF">AVEN_34648_1</name>
</gene>
<dbReference type="EMBL" id="BGPR01000043">
    <property type="protein sequence ID" value="GBL85477.1"/>
    <property type="molecule type" value="Genomic_DNA"/>
</dbReference>
<accession>A0A4Y2B0W4</accession>
<dbReference type="AlphaFoldDB" id="A0A4Y2B0W4"/>
<evidence type="ECO:0000256" key="1">
    <source>
        <dbReference type="SAM" id="MobiDB-lite"/>
    </source>
</evidence>
<dbReference type="Proteomes" id="UP000499080">
    <property type="component" value="Unassembled WGS sequence"/>
</dbReference>
<evidence type="ECO:0000313" key="2">
    <source>
        <dbReference type="EMBL" id="GBL85477.1"/>
    </source>
</evidence>
<sequence>MALAPPVAAVTCPIYTGSYKTSSSQRIFANPSGIPKTYTLQPKTNLEDFQPQPETSTSTDDDEEYPADFVHL</sequence>
<protein>
    <submittedName>
        <fullName evidence="2">Uncharacterized protein</fullName>
    </submittedName>
</protein>
<organism evidence="2 3">
    <name type="scientific">Araneus ventricosus</name>
    <name type="common">Orbweaver spider</name>
    <name type="synonym">Epeira ventricosa</name>
    <dbReference type="NCBI Taxonomy" id="182803"/>
    <lineage>
        <taxon>Eukaryota</taxon>
        <taxon>Metazoa</taxon>
        <taxon>Ecdysozoa</taxon>
        <taxon>Arthropoda</taxon>
        <taxon>Chelicerata</taxon>
        <taxon>Arachnida</taxon>
        <taxon>Araneae</taxon>
        <taxon>Araneomorphae</taxon>
        <taxon>Entelegynae</taxon>
        <taxon>Araneoidea</taxon>
        <taxon>Araneidae</taxon>
        <taxon>Araneus</taxon>
    </lineage>
</organism>
<comment type="caution">
    <text evidence="2">The sequence shown here is derived from an EMBL/GenBank/DDBJ whole genome shotgun (WGS) entry which is preliminary data.</text>
</comment>
<proteinExistence type="predicted"/>
<evidence type="ECO:0000313" key="3">
    <source>
        <dbReference type="Proteomes" id="UP000499080"/>
    </source>
</evidence>
<keyword evidence="3" id="KW-1185">Reference proteome</keyword>
<reference evidence="2 3" key="1">
    <citation type="journal article" date="2019" name="Sci. Rep.">
        <title>Orb-weaving spider Araneus ventricosus genome elucidates the spidroin gene catalogue.</title>
        <authorList>
            <person name="Kono N."/>
            <person name="Nakamura H."/>
            <person name="Ohtoshi R."/>
            <person name="Moran D.A.P."/>
            <person name="Shinohara A."/>
            <person name="Yoshida Y."/>
            <person name="Fujiwara M."/>
            <person name="Mori M."/>
            <person name="Tomita M."/>
            <person name="Arakawa K."/>
        </authorList>
    </citation>
    <scope>NUCLEOTIDE SEQUENCE [LARGE SCALE GENOMIC DNA]</scope>
</reference>
<name>A0A4Y2B0W4_ARAVE</name>